<dbReference type="Gene3D" id="3.30.160.60">
    <property type="entry name" value="Classic Zinc Finger"/>
    <property type="match status" value="1"/>
</dbReference>
<gene>
    <name evidence="26" type="ORF">ASZ78_015559</name>
</gene>
<dbReference type="PANTHER" id="PTHR45915">
    <property type="entry name" value="TRANSCRIPTION INTERMEDIARY FACTOR"/>
    <property type="match status" value="1"/>
</dbReference>
<dbReference type="CDD" id="cd19794">
    <property type="entry name" value="Bbox2_TRIM66-like"/>
    <property type="match status" value="1"/>
</dbReference>
<name>A0A226N1I4_CALSU</name>
<evidence type="ECO:0000256" key="18">
    <source>
        <dbReference type="PROSITE-ProRule" id="PRU00024"/>
    </source>
</evidence>
<protein>
    <recommendedName>
        <fullName evidence="4">RING-type E3 ubiquitin transferase</fullName>
        <ecNumber evidence="4">2.3.2.27</ecNumber>
    </recommendedName>
</protein>
<evidence type="ECO:0000256" key="7">
    <source>
        <dbReference type="ARBA" id="ARBA00022723"/>
    </source>
</evidence>
<dbReference type="Gene3D" id="3.30.40.10">
    <property type="entry name" value="Zinc/RING finger domain, C3HC4 (zinc finger)"/>
    <property type="match status" value="1"/>
</dbReference>
<evidence type="ECO:0000259" key="24">
    <source>
        <dbReference type="PROSITE" id="PS50016"/>
    </source>
</evidence>
<keyword evidence="27" id="KW-1185">Reference proteome</keyword>
<feature type="coiled-coil region" evidence="20">
    <location>
        <begin position="233"/>
        <end position="282"/>
    </location>
</feature>
<dbReference type="PANTHER" id="PTHR45915:SF7">
    <property type="entry name" value="TRIPARTITE MOTIF-CONTAINING PROTEIN 66"/>
    <property type="match status" value="1"/>
</dbReference>
<accession>A0A226N1I4</accession>
<evidence type="ECO:0000256" key="17">
    <source>
        <dbReference type="ARBA" id="ARBA00023242"/>
    </source>
</evidence>
<dbReference type="InterPro" id="IPR019786">
    <property type="entry name" value="Zinc_finger_PHD-type_CS"/>
</dbReference>
<keyword evidence="5" id="KW-0678">Repressor</keyword>
<evidence type="ECO:0000259" key="23">
    <source>
        <dbReference type="PROSITE" id="PS50014"/>
    </source>
</evidence>
<dbReference type="InterPro" id="IPR001487">
    <property type="entry name" value="Bromodomain"/>
</dbReference>
<dbReference type="PROSITE" id="PS50014">
    <property type="entry name" value="BROMODOMAIN_2"/>
    <property type="match status" value="1"/>
</dbReference>
<feature type="compositionally biased region" description="Polar residues" evidence="21">
    <location>
        <begin position="1261"/>
        <end position="1272"/>
    </location>
</feature>
<dbReference type="EC" id="2.3.2.27" evidence="4"/>
<dbReference type="CDD" id="cd05502">
    <property type="entry name" value="Bromo_tif1_like"/>
    <property type="match status" value="1"/>
</dbReference>
<dbReference type="SMART" id="SM00336">
    <property type="entry name" value="BBOX"/>
    <property type="match status" value="2"/>
</dbReference>
<dbReference type="PROSITE" id="PS01359">
    <property type="entry name" value="ZF_PHD_1"/>
    <property type="match status" value="1"/>
</dbReference>
<comment type="subcellular location">
    <subcellularLocation>
        <location evidence="2">Nucleus</location>
    </subcellularLocation>
</comment>
<evidence type="ECO:0000256" key="12">
    <source>
        <dbReference type="ARBA" id="ARBA00023015"/>
    </source>
</evidence>
<keyword evidence="6" id="KW-0808">Transferase</keyword>
<keyword evidence="14 19" id="KW-0103">Bromodomain</keyword>
<keyword evidence="10" id="KW-0833">Ubl conjugation pathway</keyword>
<evidence type="ECO:0000256" key="11">
    <source>
        <dbReference type="ARBA" id="ARBA00022833"/>
    </source>
</evidence>
<dbReference type="InterPro" id="IPR003649">
    <property type="entry name" value="Bbox_C"/>
</dbReference>
<dbReference type="EMBL" id="MCFN01000273">
    <property type="protein sequence ID" value="OXB61453.1"/>
    <property type="molecule type" value="Genomic_DNA"/>
</dbReference>
<feature type="domain" description="PHD-type" evidence="24">
    <location>
        <begin position="1027"/>
        <end position="1074"/>
    </location>
</feature>
<dbReference type="STRING" id="9009.A0A226N1I4"/>
<dbReference type="OrthoDB" id="1870062at2759"/>
<feature type="compositionally biased region" description="Polar residues" evidence="21">
    <location>
        <begin position="482"/>
        <end position="502"/>
    </location>
</feature>
<feature type="region of interest" description="Disordered" evidence="21">
    <location>
        <begin position="469"/>
        <end position="514"/>
    </location>
</feature>
<evidence type="ECO:0000256" key="10">
    <source>
        <dbReference type="ARBA" id="ARBA00022786"/>
    </source>
</evidence>
<dbReference type="InterPro" id="IPR036427">
    <property type="entry name" value="Bromodomain-like_sf"/>
</dbReference>
<evidence type="ECO:0000256" key="1">
    <source>
        <dbReference type="ARBA" id="ARBA00000900"/>
    </source>
</evidence>
<dbReference type="GO" id="GO:0005634">
    <property type="term" value="C:nucleus"/>
    <property type="evidence" value="ECO:0007669"/>
    <property type="project" value="UniProtKB-SubCell"/>
</dbReference>
<evidence type="ECO:0000256" key="16">
    <source>
        <dbReference type="ARBA" id="ARBA00023163"/>
    </source>
</evidence>
<dbReference type="InterPro" id="IPR019787">
    <property type="entry name" value="Znf_PHD-finger"/>
</dbReference>
<evidence type="ECO:0000256" key="4">
    <source>
        <dbReference type="ARBA" id="ARBA00012483"/>
    </source>
</evidence>
<proteinExistence type="predicted"/>
<feature type="compositionally biased region" description="Low complexity" evidence="21">
    <location>
        <begin position="564"/>
        <end position="576"/>
    </location>
</feature>
<keyword evidence="22" id="KW-1133">Transmembrane helix</keyword>
<dbReference type="GO" id="GO:0000785">
    <property type="term" value="C:chromatin"/>
    <property type="evidence" value="ECO:0007669"/>
    <property type="project" value="TreeGrafter"/>
</dbReference>
<keyword evidence="22" id="KW-0812">Transmembrane</keyword>
<keyword evidence="15" id="KW-0238">DNA-binding</keyword>
<keyword evidence="12" id="KW-0805">Transcription regulation</keyword>
<keyword evidence="13 20" id="KW-0175">Coiled coil</keyword>
<evidence type="ECO:0000256" key="13">
    <source>
        <dbReference type="ARBA" id="ARBA00023054"/>
    </source>
</evidence>
<feature type="region of interest" description="Disordered" evidence="21">
    <location>
        <begin position="563"/>
        <end position="588"/>
    </location>
</feature>
<keyword evidence="7" id="KW-0479">Metal-binding</keyword>
<evidence type="ECO:0000256" key="3">
    <source>
        <dbReference type="ARBA" id="ARBA00004906"/>
    </source>
</evidence>
<evidence type="ECO:0000256" key="20">
    <source>
        <dbReference type="SAM" id="Coils"/>
    </source>
</evidence>
<evidence type="ECO:0000256" key="19">
    <source>
        <dbReference type="PROSITE-ProRule" id="PRU00035"/>
    </source>
</evidence>
<dbReference type="Pfam" id="PF00628">
    <property type="entry name" value="PHD"/>
    <property type="match status" value="1"/>
</dbReference>
<dbReference type="PROSITE" id="PS50119">
    <property type="entry name" value="ZF_BBOX"/>
    <property type="match status" value="2"/>
</dbReference>
<evidence type="ECO:0000256" key="2">
    <source>
        <dbReference type="ARBA" id="ARBA00004123"/>
    </source>
</evidence>
<comment type="catalytic activity">
    <reaction evidence="1">
        <text>S-ubiquitinyl-[E2 ubiquitin-conjugating enzyme]-L-cysteine + [acceptor protein]-L-lysine = [E2 ubiquitin-conjugating enzyme]-L-cysteine + N(6)-ubiquitinyl-[acceptor protein]-L-lysine.</text>
        <dbReference type="EC" id="2.3.2.27"/>
    </reaction>
</comment>
<organism evidence="26 27">
    <name type="scientific">Callipepla squamata</name>
    <name type="common">Scaled quail</name>
    <dbReference type="NCBI Taxonomy" id="9009"/>
    <lineage>
        <taxon>Eukaryota</taxon>
        <taxon>Metazoa</taxon>
        <taxon>Chordata</taxon>
        <taxon>Craniata</taxon>
        <taxon>Vertebrata</taxon>
        <taxon>Euteleostomi</taxon>
        <taxon>Archelosauria</taxon>
        <taxon>Archosauria</taxon>
        <taxon>Dinosauria</taxon>
        <taxon>Saurischia</taxon>
        <taxon>Theropoda</taxon>
        <taxon>Coelurosauria</taxon>
        <taxon>Aves</taxon>
        <taxon>Neognathae</taxon>
        <taxon>Galloanserae</taxon>
        <taxon>Galliformes</taxon>
        <taxon>Odontophoridae</taxon>
        <taxon>Callipepla</taxon>
    </lineage>
</organism>
<comment type="caution">
    <text evidence="26">The sequence shown here is derived from an EMBL/GenBank/DDBJ whole genome shotgun (WGS) entry which is preliminary data.</text>
</comment>
<evidence type="ECO:0000256" key="15">
    <source>
        <dbReference type="ARBA" id="ARBA00023125"/>
    </source>
</evidence>
<dbReference type="InterPro" id="IPR011011">
    <property type="entry name" value="Znf_FYVE_PHD"/>
</dbReference>
<keyword evidence="11" id="KW-0862">Zinc</keyword>
<dbReference type="Pfam" id="PF00439">
    <property type="entry name" value="Bromodomain"/>
    <property type="match status" value="1"/>
</dbReference>
<keyword evidence="16" id="KW-0804">Transcription</keyword>
<dbReference type="GO" id="GO:0061630">
    <property type="term" value="F:ubiquitin protein ligase activity"/>
    <property type="evidence" value="ECO:0007669"/>
    <property type="project" value="UniProtKB-EC"/>
</dbReference>
<dbReference type="SMART" id="SM00502">
    <property type="entry name" value="BBC"/>
    <property type="match status" value="1"/>
</dbReference>
<dbReference type="SUPFAM" id="SSF57903">
    <property type="entry name" value="FYVE/PHD zinc finger"/>
    <property type="match status" value="1"/>
</dbReference>
<feature type="domain" description="B box-type" evidence="25">
    <location>
        <begin position="163"/>
        <end position="204"/>
    </location>
</feature>
<evidence type="ECO:0000256" key="21">
    <source>
        <dbReference type="SAM" id="MobiDB-lite"/>
    </source>
</evidence>
<dbReference type="SUPFAM" id="SSF47370">
    <property type="entry name" value="Bromodomain"/>
    <property type="match status" value="1"/>
</dbReference>
<dbReference type="InterPro" id="IPR013083">
    <property type="entry name" value="Znf_RING/FYVE/PHD"/>
</dbReference>
<keyword evidence="9 18" id="KW-0863">Zinc-finger</keyword>
<reference evidence="26 27" key="1">
    <citation type="submission" date="2016-07" db="EMBL/GenBank/DDBJ databases">
        <title>Disparate Historic Effective Population Sizes Predicted by Modern Levels of Genome Diversity for the Scaled Quail (Callipepla squamata) and the Northern Bobwhite (Colinus virginianus): Inferences from First and Second Generation Draft Genome Assemblies for Sympatric New World Quail.</title>
        <authorList>
            <person name="Oldeschulte D.L."/>
            <person name="Halley Y.A."/>
            <person name="Bhattarai E.K."/>
            <person name="Brashear W.A."/>
            <person name="Hill J."/>
            <person name="Metz R.P."/>
            <person name="Johnson C.D."/>
            <person name="Rollins D."/>
            <person name="Peterson M.J."/>
            <person name="Bickhart D.M."/>
            <person name="Decker J.E."/>
            <person name="Seabury C.M."/>
        </authorList>
    </citation>
    <scope>NUCLEOTIDE SEQUENCE [LARGE SCALE GENOMIC DNA]</scope>
    <source>
        <strain evidence="26 27">Texas</strain>
        <tissue evidence="26">Leg muscle</tissue>
    </source>
</reference>
<evidence type="ECO:0000313" key="26">
    <source>
        <dbReference type="EMBL" id="OXB61453.1"/>
    </source>
</evidence>
<keyword evidence="22" id="KW-0472">Membrane</keyword>
<evidence type="ECO:0000256" key="5">
    <source>
        <dbReference type="ARBA" id="ARBA00022491"/>
    </source>
</evidence>
<evidence type="ECO:0000313" key="27">
    <source>
        <dbReference type="Proteomes" id="UP000198323"/>
    </source>
</evidence>
<evidence type="ECO:0000256" key="14">
    <source>
        <dbReference type="ARBA" id="ARBA00023117"/>
    </source>
</evidence>
<dbReference type="GO" id="GO:0003677">
    <property type="term" value="F:DNA binding"/>
    <property type="evidence" value="ECO:0007669"/>
    <property type="project" value="UniProtKB-KW"/>
</dbReference>
<evidence type="ECO:0000259" key="25">
    <source>
        <dbReference type="PROSITE" id="PS50119"/>
    </source>
</evidence>
<dbReference type="InterPro" id="IPR000315">
    <property type="entry name" value="Znf_B-box"/>
</dbReference>
<dbReference type="SUPFAM" id="SSF57845">
    <property type="entry name" value="B-box zinc-binding domain"/>
    <property type="match status" value="1"/>
</dbReference>
<dbReference type="Gene3D" id="1.20.920.10">
    <property type="entry name" value="Bromodomain-like"/>
    <property type="match status" value="1"/>
</dbReference>
<feature type="domain" description="B box-type" evidence="25">
    <location>
        <begin position="68"/>
        <end position="114"/>
    </location>
</feature>
<dbReference type="AlphaFoldDB" id="A0A226N1I4"/>
<keyword evidence="17" id="KW-0539">Nucleus</keyword>
<dbReference type="FunFam" id="3.30.160.60:FF:000074">
    <property type="entry name" value="Tripartite motif containing 66"/>
    <property type="match status" value="1"/>
</dbReference>
<dbReference type="Pfam" id="PF25287">
    <property type="entry name" value="zf-B_box_Trim66"/>
    <property type="match status" value="1"/>
</dbReference>
<dbReference type="SMART" id="SM00249">
    <property type="entry name" value="PHD"/>
    <property type="match status" value="1"/>
</dbReference>
<dbReference type="Proteomes" id="UP000198323">
    <property type="component" value="Unassembled WGS sequence"/>
</dbReference>
<evidence type="ECO:0000256" key="6">
    <source>
        <dbReference type="ARBA" id="ARBA00022679"/>
    </source>
</evidence>
<dbReference type="GO" id="GO:0008270">
    <property type="term" value="F:zinc ion binding"/>
    <property type="evidence" value="ECO:0007669"/>
    <property type="project" value="UniProtKB-KW"/>
</dbReference>
<keyword evidence="8" id="KW-0677">Repeat</keyword>
<feature type="transmembrane region" description="Helical" evidence="22">
    <location>
        <begin position="12"/>
        <end position="38"/>
    </location>
</feature>
<feature type="region of interest" description="Disordered" evidence="21">
    <location>
        <begin position="1211"/>
        <end position="1272"/>
    </location>
</feature>
<dbReference type="InterPro" id="IPR037372">
    <property type="entry name" value="TRIM66_Bbox1_Znf"/>
</dbReference>
<evidence type="ECO:0000256" key="22">
    <source>
        <dbReference type="SAM" id="Phobius"/>
    </source>
</evidence>
<evidence type="ECO:0000256" key="8">
    <source>
        <dbReference type="ARBA" id="ARBA00022737"/>
    </source>
</evidence>
<comment type="pathway">
    <text evidence="3">Protein modification; protein ubiquitination.</text>
</comment>
<dbReference type="PROSITE" id="PS50016">
    <property type="entry name" value="ZF_PHD_2"/>
    <property type="match status" value="1"/>
</dbReference>
<evidence type="ECO:0000256" key="9">
    <source>
        <dbReference type="ARBA" id="ARBA00022771"/>
    </source>
</evidence>
<dbReference type="Pfam" id="PF00643">
    <property type="entry name" value="zf-B_box"/>
    <property type="match status" value="1"/>
</dbReference>
<dbReference type="FunFam" id="3.30.40.10:FF:000123">
    <property type="entry name" value="E3 ubiquitin-protein ligase TRIM33"/>
    <property type="match status" value="1"/>
</dbReference>
<feature type="domain" description="Bromo" evidence="23">
    <location>
        <begin position="1114"/>
        <end position="1186"/>
    </location>
</feature>
<dbReference type="InterPro" id="IPR001965">
    <property type="entry name" value="Znf_PHD"/>
</dbReference>
<sequence>MEVWDYTFSSLCVVSVISWFTLLVCTVLFVVVVFNVGILSCPVCRQTCFAREVVENCFLKDFPTANSAMAKSCSMCKEERPAHSLCTSCNKWLCSTCTEEHRHGKEIEDCFLSVSLKGCTGTEDRLEFINHEFGNSFPDLQIALLVSDTVALCSSVTEGEASEFPLLCPVHTQEPLKLFCETCDILTCSSCQLKDHKDHRFRHLDEALQSQRAILENVGAKVEEKKNGIQVSAKQIEDRLLEVKHLYKKVENQIKMAKMVLINEINKRTSILLEQLEKITNERKQKLEQQLQGVVVLSTQVEHMQNFVNWAVCSKNSIPFLFSKELTVFQIQRLLETNSNADVAPPLKIRFTWDPSYWSKQLSNFGGFTVEGGHISHSDVLLYGNVQGLQAPLYHGHCSPASQLEPVNSQPHQFPHAAQCSVPVCCSHCLSVPPPNKAQPSHQCINPHQHFRQPPELHQQHFPLQYSMQQHDKEQRGVSQPLKPTQSGLEQQSRSESENTSGRMGKHLASQQLQQTAPLGYAVVSREAQQVHTSHPQPFHSQTALQSSTVQVQLGHLQKIKTNPMQQSPQQQQLSPASPPPSQYENTHKQVVQQSLDIMHHQFELEEMKKDLELLLQAQGQSSLQLNQAKPPQHVQQTIVGQINYIVRQPALVQQQIEDEAQVCENSTELDAQKPVVPLGRSDTPSVSQSLDEEIGVSSHSPETTLQQSTFYPVRKRSASLGIVGFSNDSEMELPSRLSRSADPQVQGIATVALGPSPSTHCDCDTPPEPVPSYSLVLGKATAELSPGVSTIHSPGDAHHCSTKCKLENEDLNSVDRHPESSLATAGQDAVNESVSMQNILEEPINLSVKKPQRCISPSELLSNNSLLPANARMRTLRNEEDSNNCGKEHFEMVMKGNQNVSADLKELRNPYVRLERLKLCASESGELPVFKLQPQESGQEGSFLLRIEHGTHSSSMAIKINKGNSLEGLKSKEENSGDIKFLITQAAGQIKSPSADILSVDQKLTNGASIMKKSPVTQEVNTIENEDFCAVCLNGGELLCCDHCPKVFHLSCHVPALLSFPVGEWVCTLCRNPMKPEVEYDCENTRYARSCNAQCGLDDYDQKKCEKLVLSLFCSSMSLPFHEPVSPLAQHYYQIIKRPMDLSIIRKKLQKKDKFHYCAPEELVTDVRLMFWNCAKFNYPDSEVAEAGRCLDVFFEGKLKEIYPDRHFPSAQQDDSDCEELDSQNSKMPPQDFQWPSHEQECVQPKRRRRHAESDKTKRMTFQTANSLPQV</sequence>
<dbReference type="SMART" id="SM00297">
    <property type="entry name" value="BROMO"/>
    <property type="match status" value="1"/>
</dbReference>